<sequence length="346" mass="36502">MSIKEMTGAAAFAGTSAQKGVELAVDEINQQHYLGGTTLAVDVEDSQYSAQTAASKATQGIADKKYAAISGPLSSQQAAAIAPVAQKSKMPTIFTQASSDGVLVGDYIYRVTAPQTTFYAANIGPYLRDKNVKTVSVLYNSGSPTLVELATKVIPDMARQYGFTIKDTNAVQLSTQDFTTPAAQMAGGKPDAAIVLLIGAQNPAMVTQLRQSGYTGPIVGNQSASGNNMAPAGQAGVGMAWATDFNVADSSPETQNFVSRYRQKFGEDPMNYAAESYDSIWMLARALKQGNSADRQELQKALDAVAGTGFDGAEGKLKFTNRDLRLPGLLVQWDGKKEALLSKAAG</sequence>
<keyword evidence="5" id="KW-1185">Reference proteome</keyword>
<accession>A0ABX1J7P1</accession>
<proteinExistence type="inferred from homology"/>
<protein>
    <submittedName>
        <fullName evidence="4">Amino acid ABC transporter substrate-binding protein</fullName>
    </submittedName>
</protein>
<dbReference type="Gene3D" id="3.40.50.2300">
    <property type="match status" value="2"/>
</dbReference>
<dbReference type="InterPro" id="IPR028081">
    <property type="entry name" value="Leu-bd"/>
</dbReference>
<name>A0ABX1J7P1_9PSEU</name>
<organism evidence="4 5">
    <name type="scientific">Amycolatopsis acididurans</name>
    <dbReference type="NCBI Taxonomy" id="2724524"/>
    <lineage>
        <taxon>Bacteria</taxon>
        <taxon>Bacillati</taxon>
        <taxon>Actinomycetota</taxon>
        <taxon>Actinomycetes</taxon>
        <taxon>Pseudonocardiales</taxon>
        <taxon>Pseudonocardiaceae</taxon>
        <taxon>Amycolatopsis</taxon>
    </lineage>
</organism>
<reference evidence="4 5" key="1">
    <citation type="submission" date="2020-04" db="EMBL/GenBank/DDBJ databases">
        <title>Novel species.</title>
        <authorList>
            <person name="Teo W.F.A."/>
            <person name="Lipun K."/>
            <person name="Srisuk N."/>
            <person name="Duangmal K."/>
        </authorList>
    </citation>
    <scope>NUCLEOTIDE SEQUENCE [LARGE SCALE GENOMIC DNA]</scope>
    <source>
        <strain evidence="4 5">K13G38</strain>
    </source>
</reference>
<feature type="domain" description="Leucine-binding protein" evidence="3">
    <location>
        <begin position="4"/>
        <end position="325"/>
    </location>
</feature>
<keyword evidence="2" id="KW-0732">Signal</keyword>
<dbReference type="PANTHER" id="PTHR30483">
    <property type="entry name" value="LEUCINE-SPECIFIC-BINDING PROTEIN"/>
    <property type="match status" value="1"/>
</dbReference>
<evidence type="ECO:0000313" key="5">
    <source>
        <dbReference type="Proteomes" id="UP000715441"/>
    </source>
</evidence>
<evidence type="ECO:0000256" key="2">
    <source>
        <dbReference type="ARBA" id="ARBA00022729"/>
    </source>
</evidence>
<dbReference type="Proteomes" id="UP000715441">
    <property type="component" value="Unassembled WGS sequence"/>
</dbReference>
<dbReference type="EMBL" id="JAAXLS010000017">
    <property type="protein sequence ID" value="NKQ55802.1"/>
    <property type="molecule type" value="Genomic_DNA"/>
</dbReference>
<dbReference type="SUPFAM" id="SSF53822">
    <property type="entry name" value="Periplasmic binding protein-like I"/>
    <property type="match status" value="1"/>
</dbReference>
<dbReference type="PANTHER" id="PTHR30483:SF6">
    <property type="entry name" value="PERIPLASMIC BINDING PROTEIN OF ABC TRANSPORTER FOR NATURAL AMINO ACIDS"/>
    <property type="match status" value="1"/>
</dbReference>
<evidence type="ECO:0000256" key="1">
    <source>
        <dbReference type="ARBA" id="ARBA00010062"/>
    </source>
</evidence>
<comment type="caution">
    <text evidence="4">The sequence shown here is derived from an EMBL/GenBank/DDBJ whole genome shotgun (WGS) entry which is preliminary data.</text>
</comment>
<dbReference type="InterPro" id="IPR028082">
    <property type="entry name" value="Peripla_BP_I"/>
</dbReference>
<dbReference type="Pfam" id="PF13458">
    <property type="entry name" value="Peripla_BP_6"/>
    <property type="match status" value="1"/>
</dbReference>
<evidence type="ECO:0000259" key="3">
    <source>
        <dbReference type="Pfam" id="PF13458"/>
    </source>
</evidence>
<dbReference type="RefSeq" id="WP_168518838.1">
    <property type="nucleotide sequence ID" value="NZ_JAAXLS010000017.1"/>
</dbReference>
<evidence type="ECO:0000313" key="4">
    <source>
        <dbReference type="EMBL" id="NKQ55802.1"/>
    </source>
</evidence>
<gene>
    <name evidence="4" type="ORF">HFP15_23275</name>
</gene>
<comment type="similarity">
    <text evidence="1">Belongs to the leucine-binding protein family.</text>
</comment>
<dbReference type="InterPro" id="IPR051010">
    <property type="entry name" value="BCAA_transport"/>
</dbReference>